<name>A0A392RRK4_9FABA</name>
<proteinExistence type="predicted"/>
<dbReference type="AlphaFoldDB" id="A0A392RRK4"/>
<sequence>MGNPPLPPRAPMKTVMAALVNAINRQGLYMREQNMQLQAVEESRITRASTSRYLRRGSLFSPPRRWDHSLSRTKSLRPRDHRSNYRSPSPRR</sequence>
<accession>A0A392RRK4</accession>
<dbReference type="Proteomes" id="UP000265520">
    <property type="component" value="Unassembled WGS sequence"/>
</dbReference>
<comment type="caution">
    <text evidence="2">The sequence shown here is derived from an EMBL/GenBank/DDBJ whole genome shotgun (WGS) entry which is preliminary data.</text>
</comment>
<evidence type="ECO:0000256" key="1">
    <source>
        <dbReference type="SAM" id="MobiDB-lite"/>
    </source>
</evidence>
<reference evidence="2 3" key="1">
    <citation type="journal article" date="2018" name="Front. Plant Sci.">
        <title>Red Clover (Trifolium pratense) and Zigzag Clover (T. medium) - A Picture of Genomic Similarities and Differences.</title>
        <authorList>
            <person name="Dluhosova J."/>
            <person name="Istvanek J."/>
            <person name="Nedelnik J."/>
            <person name="Repkova J."/>
        </authorList>
    </citation>
    <scope>NUCLEOTIDE SEQUENCE [LARGE SCALE GENOMIC DNA]</scope>
    <source>
        <strain evidence="3">cv. 10/8</strain>
        <tissue evidence="2">Leaf</tissue>
    </source>
</reference>
<evidence type="ECO:0000313" key="2">
    <source>
        <dbReference type="EMBL" id="MCI38724.1"/>
    </source>
</evidence>
<organism evidence="2 3">
    <name type="scientific">Trifolium medium</name>
    <dbReference type="NCBI Taxonomy" id="97028"/>
    <lineage>
        <taxon>Eukaryota</taxon>
        <taxon>Viridiplantae</taxon>
        <taxon>Streptophyta</taxon>
        <taxon>Embryophyta</taxon>
        <taxon>Tracheophyta</taxon>
        <taxon>Spermatophyta</taxon>
        <taxon>Magnoliopsida</taxon>
        <taxon>eudicotyledons</taxon>
        <taxon>Gunneridae</taxon>
        <taxon>Pentapetalae</taxon>
        <taxon>rosids</taxon>
        <taxon>fabids</taxon>
        <taxon>Fabales</taxon>
        <taxon>Fabaceae</taxon>
        <taxon>Papilionoideae</taxon>
        <taxon>50 kb inversion clade</taxon>
        <taxon>NPAAA clade</taxon>
        <taxon>Hologalegina</taxon>
        <taxon>IRL clade</taxon>
        <taxon>Trifolieae</taxon>
        <taxon>Trifolium</taxon>
    </lineage>
</organism>
<protein>
    <submittedName>
        <fullName evidence="2">Uncharacterized protein</fullName>
    </submittedName>
</protein>
<keyword evidence="3" id="KW-1185">Reference proteome</keyword>
<dbReference type="EMBL" id="LXQA010259046">
    <property type="protein sequence ID" value="MCI38724.1"/>
    <property type="molecule type" value="Genomic_DNA"/>
</dbReference>
<evidence type="ECO:0000313" key="3">
    <source>
        <dbReference type="Proteomes" id="UP000265520"/>
    </source>
</evidence>
<feature type="non-terminal residue" evidence="2">
    <location>
        <position position="92"/>
    </location>
</feature>
<feature type="region of interest" description="Disordered" evidence="1">
    <location>
        <begin position="51"/>
        <end position="92"/>
    </location>
</feature>